<dbReference type="Proteomes" id="UP001153334">
    <property type="component" value="Unassembled WGS sequence"/>
</dbReference>
<organism evidence="1 2">
    <name type="scientific">Nemania bipapillata</name>
    <dbReference type="NCBI Taxonomy" id="110536"/>
    <lineage>
        <taxon>Eukaryota</taxon>
        <taxon>Fungi</taxon>
        <taxon>Dikarya</taxon>
        <taxon>Ascomycota</taxon>
        <taxon>Pezizomycotina</taxon>
        <taxon>Sordariomycetes</taxon>
        <taxon>Xylariomycetidae</taxon>
        <taxon>Xylariales</taxon>
        <taxon>Xylariaceae</taxon>
        <taxon>Nemania</taxon>
    </lineage>
</organism>
<name>A0ACC2I4Q9_9PEZI</name>
<sequence>MDWLFDDGVRMMPLDRAEWLGIHDEFCAVLTETGLEHRVLPAGVGTTEERVRFVLEGWEEKWRQLAGDDGEEHESGHAKL</sequence>
<dbReference type="EMBL" id="JAPESX010002005">
    <property type="protein sequence ID" value="KAJ8109949.1"/>
    <property type="molecule type" value="Genomic_DNA"/>
</dbReference>
<reference evidence="1" key="1">
    <citation type="submission" date="2022-11" db="EMBL/GenBank/DDBJ databases">
        <title>Genome Sequence of Nemania bipapillata.</title>
        <authorList>
            <person name="Buettner E."/>
        </authorList>
    </citation>
    <scope>NUCLEOTIDE SEQUENCE</scope>
    <source>
        <strain evidence="1">CP14</strain>
    </source>
</reference>
<keyword evidence="2" id="KW-1185">Reference proteome</keyword>
<evidence type="ECO:0000313" key="2">
    <source>
        <dbReference type="Proteomes" id="UP001153334"/>
    </source>
</evidence>
<evidence type="ECO:0000313" key="1">
    <source>
        <dbReference type="EMBL" id="KAJ8109949.1"/>
    </source>
</evidence>
<proteinExistence type="predicted"/>
<comment type="caution">
    <text evidence="1">The sequence shown here is derived from an EMBL/GenBank/DDBJ whole genome shotgun (WGS) entry which is preliminary data.</text>
</comment>
<protein>
    <submittedName>
        <fullName evidence="1">Uncharacterized protein</fullName>
    </submittedName>
</protein>
<accession>A0ACC2I4Q9</accession>
<gene>
    <name evidence="1" type="ORF">ONZ43_g6000</name>
</gene>